<protein>
    <submittedName>
        <fullName evidence="1">Acyltransferase</fullName>
    </submittedName>
</protein>
<dbReference type="Proteomes" id="UP000286715">
    <property type="component" value="Unassembled WGS sequence"/>
</dbReference>
<keyword evidence="2" id="KW-1185">Reference proteome</keyword>
<proteinExistence type="predicted"/>
<gene>
    <name evidence="1" type="ORF">JCM31826_14300</name>
</gene>
<dbReference type="AlphaFoldDB" id="A0A401XLS5"/>
<keyword evidence="1" id="KW-0012">Acyltransferase</keyword>
<sequence>MFVEGLGINASSVKSVEQIPFLPIEMFKKFRILTENNTYQTIFRSSTTTGSVPSSHYIADLDWYEKSLTAGFRLFYGEPEEFCILGLLPSYLERQDSSLVYMVNHLMKLSAHPLNGFFLNEYEELVRRLKILHRENQKTLLVGVTFALLDLADSYTLELPSTILLETGGMKGRRREMIREEVHRILTDRLHPLRIDSEYGMTELLSQAYKIGSLPFATVPWMRVLARNINDPLGSFTYNNTGLLHVIDLANVYSCSFIATQDVGRVQPDGKFDVLGRYDHAEARGCNLMVNF</sequence>
<evidence type="ECO:0000313" key="1">
    <source>
        <dbReference type="EMBL" id="GCD77948.1"/>
    </source>
</evidence>
<comment type="caution">
    <text evidence="1">The sequence shown here is derived from an EMBL/GenBank/DDBJ whole genome shotgun (WGS) entry which is preliminary data.</text>
</comment>
<keyword evidence="1" id="KW-0808">Transferase</keyword>
<dbReference type="SUPFAM" id="SSF56801">
    <property type="entry name" value="Acetyl-CoA synthetase-like"/>
    <property type="match status" value="1"/>
</dbReference>
<dbReference type="EMBL" id="BHZE01000013">
    <property type="protein sequence ID" value="GCD77948.1"/>
    <property type="molecule type" value="Genomic_DNA"/>
</dbReference>
<name>A0A401XLS5_9FLAO</name>
<reference evidence="1 2" key="1">
    <citation type="submission" date="2018-11" db="EMBL/GenBank/DDBJ databases">
        <title>Schleiferia aggregans sp. nov., a moderately thermophilic heterotrophic bacterium isolated from microbial mats at a terrestrial hot spring.</title>
        <authorList>
            <person name="Iino T."/>
            <person name="Ohkuma M."/>
            <person name="Haruta S."/>
        </authorList>
    </citation>
    <scope>NUCLEOTIDE SEQUENCE [LARGE SCALE GENOMIC DNA]</scope>
    <source>
        <strain evidence="1 2">LA</strain>
    </source>
</reference>
<dbReference type="GO" id="GO:0016746">
    <property type="term" value="F:acyltransferase activity"/>
    <property type="evidence" value="ECO:0007669"/>
    <property type="project" value="UniProtKB-KW"/>
</dbReference>
<organism evidence="1 2">
    <name type="scientific">Thermaurantimonas aggregans</name>
    <dbReference type="NCBI Taxonomy" id="2173829"/>
    <lineage>
        <taxon>Bacteria</taxon>
        <taxon>Pseudomonadati</taxon>
        <taxon>Bacteroidota</taxon>
        <taxon>Flavobacteriia</taxon>
        <taxon>Flavobacteriales</taxon>
        <taxon>Schleiferiaceae</taxon>
        <taxon>Thermaurantimonas</taxon>
    </lineage>
</organism>
<accession>A0A401XLS5</accession>
<evidence type="ECO:0000313" key="2">
    <source>
        <dbReference type="Proteomes" id="UP000286715"/>
    </source>
</evidence>